<dbReference type="InterPro" id="IPR003700">
    <property type="entry name" value="Pantoate_hydroxy_MeTrfase"/>
</dbReference>
<dbReference type="UniPathway" id="UPA00028">
    <property type="reaction ID" value="UER00003"/>
</dbReference>
<dbReference type="AlphaFoldDB" id="A0A350H8M2"/>
<proteinExistence type="inferred from homology"/>
<comment type="catalytic activity">
    <reaction evidence="5">
        <text>(6R)-5,10-methylene-5,6,7,8-tetrahydrofolate + 3-methyl-2-oxobutanoate + H2O = 2-dehydropantoate + (6S)-5,6,7,8-tetrahydrofolate</text>
        <dbReference type="Rhea" id="RHEA:11824"/>
        <dbReference type="ChEBI" id="CHEBI:11561"/>
        <dbReference type="ChEBI" id="CHEBI:11851"/>
        <dbReference type="ChEBI" id="CHEBI:15377"/>
        <dbReference type="ChEBI" id="CHEBI:15636"/>
        <dbReference type="ChEBI" id="CHEBI:57453"/>
        <dbReference type="EC" id="2.1.2.11"/>
    </reaction>
</comment>
<dbReference type="NCBIfam" id="TIGR00222">
    <property type="entry name" value="panB"/>
    <property type="match status" value="1"/>
</dbReference>
<dbReference type="GO" id="GO:0008168">
    <property type="term" value="F:methyltransferase activity"/>
    <property type="evidence" value="ECO:0007669"/>
    <property type="project" value="UniProtKB-KW"/>
</dbReference>
<dbReference type="EMBL" id="DMZY01000055">
    <property type="protein sequence ID" value="HAV91888.1"/>
    <property type="molecule type" value="Genomic_DNA"/>
</dbReference>
<dbReference type="CDD" id="cd06557">
    <property type="entry name" value="KPHMT-like"/>
    <property type="match status" value="1"/>
</dbReference>
<protein>
    <recommendedName>
        <fullName evidence="5">3-methyl-2-oxobutanoate hydroxymethyltransferase</fullName>
        <ecNumber evidence="5">2.1.2.11</ecNumber>
    </recommendedName>
    <alternativeName>
        <fullName evidence="5">Ketopantoate hydroxymethyltransferase</fullName>
        <shortName evidence="5">KPHMT</shortName>
    </alternativeName>
</protein>
<dbReference type="GO" id="GO:0015940">
    <property type="term" value="P:pantothenate biosynthetic process"/>
    <property type="evidence" value="ECO:0007669"/>
    <property type="project" value="UniProtKB-UniRule"/>
</dbReference>
<keyword evidence="4 5" id="KW-0808">Transferase</keyword>
<evidence type="ECO:0000313" key="9">
    <source>
        <dbReference type="EMBL" id="HAV91888.1"/>
    </source>
</evidence>
<dbReference type="SUPFAM" id="SSF51621">
    <property type="entry name" value="Phosphoenolpyruvate/pyruvate domain"/>
    <property type="match status" value="1"/>
</dbReference>
<keyword evidence="3 5" id="KW-0566">Pantothenate biosynthesis</keyword>
<dbReference type="Pfam" id="PF02548">
    <property type="entry name" value="Pantoate_transf"/>
    <property type="match status" value="1"/>
</dbReference>
<dbReference type="GO" id="GO:0032259">
    <property type="term" value="P:methylation"/>
    <property type="evidence" value="ECO:0007669"/>
    <property type="project" value="UniProtKB-KW"/>
</dbReference>
<dbReference type="InterPro" id="IPR040442">
    <property type="entry name" value="Pyrv_kinase-like_dom_sf"/>
</dbReference>
<organism evidence="9 10">
    <name type="scientific">candidate division WOR-3 bacterium</name>
    <dbReference type="NCBI Taxonomy" id="2052148"/>
    <lineage>
        <taxon>Bacteria</taxon>
        <taxon>Bacteria division WOR-3</taxon>
    </lineage>
</organism>
<gene>
    <name evidence="5 9" type="primary">panB</name>
    <name evidence="9" type="ORF">DCW38_01740</name>
</gene>
<keyword evidence="9" id="KW-0489">Methyltransferase</keyword>
<dbReference type="NCBIfam" id="NF001452">
    <property type="entry name" value="PRK00311.1"/>
    <property type="match status" value="1"/>
</dbReference>
<dbReference type="GO" id="GO:0005737">
    <property type="term" value="C:cytoplasm"/>
    <property type="evidence" value="ECO:0007669"/>
    <property type="project" value="UniProtKB-SubCell"/>
</dbReference>
<feature type="binding site" evidence="5 7">
    <location>
        <position position="113"/>
    </location>
    <ligand>
        <name>3-methyl-2-oxobutanoate</name>
        <dbReference type="ChEBI" id="CHEBI:11851"/>
    </ligand>
</feature>
<comment type="function">
    <text evidence="5">Catalyzes the reversible reaction in which hydroxymethyl group from 5,10-methylenetetrahydrofolate is transferred onto alpha-ketoisovalerate to form ketopantoate.</text>
</comment>
<evidence type="ECO:0000256" key="4">
    <source>
        <dbReference type="ARBA" id="ARBA00022679"/>
    </source>
</evidence>
<evidence type="ECO:0000256" key="3">
    <source>
        <dbReference type="ARBA" id="ARBA00022655"/>
    </source>
</evidence>
<name>A0A350H8M2_UNCW3</name>
<feature type="binding site" evidence="5 8">
    <location>
        <position position="44"/>
    </location>
    <ligand>
        <name>Mg(2+)</name>
        <dbReference type="ChEBI" id="CHEBI:18420"/>
    </ligand>
</feature>
<feature type="binding site" evidence="5 7">
    <location>
        <position position="83"/>
    </location>
    <ligand>
        <name>3-methyl-2-oxobutanoate</name>
        <dbReference type="ChEBI" id="CHEBI:11851"/>
    </ligand>
</feature>
<dbReference type="GO" id="GO:0000287">
    <property type="term" value="F:magnesium ion binding"/>
    <property type="evidence" value="ECO:0007669"/>
    <property type="project" value="TreeGrafter"/>
</dbReference>
<evidence type="ECO:0000256" key="2">
    <source>
        <dbReference type="ARBA" id="ARBA00011424"/>
    </source>
</evidence>
<evidence type="ECO:0000313" key="10">
    <source>
        <dbReference type="Proteomes" id="UP000264062"/>
    </source>
</evidence>
<dbReference type="EC" id="2.1.2.11" evidence="5"/>
<evidence type="ECO:0000256" key="6">
    <source>
        <dbReference type="PIRSR" id="PIRSR000388-1"/>
    </source>
</evidence>
<feature type="active site" description="Proton acceptor" evidence="5 6">
    <location>
        <position position="182"/>
    </location>
</feature>
<comment type="caution">
    <text evidence="9">The sequence shown here is derived from an EMBL/GenBank/DDBJ whole genome shotgun (WGS) entry which is preliminary data.</text>
</comment>
<evidence type="ECO:0000256" key="7">
    <source>
        <dbReference type="PIRSR" id="PIRSR000388-2"/>
    </source>
</evidence>
<dbReference type="PIRSF" id="PIRSF000388">
    <property type="entry name" value="Pantoate_hydroxy_MeTrfase"/>
    <property type="match status" value="1"/>
</dbReference>
<dbReference type="Proteomes" id="UP000264062">
    <property type="component" value="Unassembled WGS sequence"/>
</dbReference>
<accession>A0A350H8M2</accession>
<dbReference type="HAMAP" id="MF_00156">
    <property type="entry name" value="PanB"/>
    <property type="match status" value="1"/>
</dbReference>
<sequence length="278" mass="31263">MKIKYKDLLEKKKNNRKAVLVTAYDYSMAKVLEKCRVDAVLVGDSASMVMLGNNSTLEISLDEMIVFSKGVRKGLKTPYLIVDMPFMSYQPSRRDAIKNCGRVMKETRCDAVKMEGGRELIDRIKAVIDSGIPVCGHIGMKPQSFKKYGGYPIMGYNEEEALSIIRDGIALEKAGAEMIIIESTVDLVTKYLKENLSIPVYSIGSGRESDGQIVVVNDIIGFYSDFVPRFINVYENISGRIENAVNRFSADVEKGRFPQDKKIPKMSKEEFKKIIKNL</sequence>
<dbReference type="PANTHER" id="PTHR20881">
    <property type="entry name" value="3-METHYL-2-OXOBUTANOATE HYDROXYMETHYLTRANSFERASE"/>
    <property type="match status" value="1"/>
</dbReference>
<reference evidence="9 10" key="1">
    <citation type="journal article" date="2018" name="Nat. Biotechnol.">
        <title>A standardized bacterial taxonomy based on genome phylogeny substantially revises the tree of life.</title>
        <authorList>
            <person name="Parks D.H."/>
            <person name="Chuvochina M."/>
            <person name="Waite D.W."/>
            <person name="Rinke C."/>
            <person name="Skarshewski A."/>
            <person name="Chaumeil P.A."/>
            <person name="Hugenholtz P."/>
        </authorList>
    </citation>
    <scope>NUCLEOTIDE SEQUENCE [LARGE SCALE GENOMIC DNA]</scope>
    <source>
        <strain evidence="9">UBA9956</strain>
    </source>
</reference>
<feature type="binding site" evidence="5 8">
    <location>
        <position position="83"/>
    </location>
    <ligand>
        <name>Mg(2+)</name>
        <dbReference type="ChEBI" id="CHEBI:18420"/>
    </ligand>
</feature>
<dbReference type="PANTHER" id="PTHR20881:SF0">
    <property type="entry name" value="3-METHYL-2-OXOBUTANOATE HYDROXYMETHYLTRANSFERASE"/>
    <property type="match status" value="1"/>
</dbReference>
<keyword evidence="5 8" id="KW-0479">Metal-binding</keyword>
<dbReference type="Gene3D" id="3.20.20.60">
    <property type="entry name" value="Phosphoenolpyruvate-binding domains"/>
    <property type="match status" value="1"/>
</dbReference>
<dbReference type="InterPro" id="IPR015813">
    <property type="entry name" value="Pyrv/PenolPyrv_kinase-like_dom"/>
</dbReference>
<comment type="pathway">
    <text evidence="5">Cofactor biosynthesis; (R)-pantothenate biosynthesis; (R)-pantoate from 3-methyl-2-oxobutanoate: step 1/2.</text>
</comment>
<comment type="similarity">
    <text evidence="1 5">Belongs to the PanB family.</text>
</comment>
<evidence type="ECO:0000256" key="5">
    <source>
        <dbReference type="HAMAP-Rule" id="MF_00156"/>
    </source>
</evidence>
<keyword evidence="5" id="KW-0963">Cytoplasm</keyword>
<dbReference type="GO" id="GO:0003864">
    <property type="term" value="F:3-methyl-2-oxobutanoate hydroxymethyltransferase activity"/>
    <property type="evidence" value="ECO:0007669"/>
    <property type="project" value="UniProtKB-UniRule"/>
</dbReference>
<comment type="subunit">
    <text evidence="2 5">Homodecamer; pentamer of dimers.</text>
</comment>
<keyword evidence="5 8" id="KW-0460">Magnesium</keyword>
<comment type="subcellular location">
    <subcellularLocation>
        <location evidence="5">Cytoplasm</location>
    </subcellularLocation>
</comment>
<evidence type="ECO:0000256" key="1">
    <source>
        <dbReference type="ARBA" id="ARBA00008676"/>
    </source>
</evidence>
<evidence type="ECO:0000256" key="8">
    <source>
        <dbReference type="PIRSR" id="PIRSR000388-3"/>
    </source>
</evidence>
<feature type="binding site" evidence="5 7">
    <location>
        <begin position="44"/>
        <end position="45"/>
    </location>
    <ligand>
        <name>3-methyl-2-oxobutanoate</name>
        <dbReference type="ChEBI" id="CHEBI:11851"/>
    </ligand>
</feature>
<feature type="binding site" evidence="5 8">
    <location>
        <position position="115"/>
    </location>
    <ligand>
        <name>Mg(2+)</name>
        <dbReference type="ChEBI" id="CHEBI:18420"/>
    </ligand>
</feature>
<comment type="cofactor">
    <cofactor evidence="5 8">
        <name>Mg(2+)</name>
        <dbReference type="ChEBI" id="CHEBI:18420"/>
    </cofactor>
    <text evidence="5 8">Binds 1 Mg(2+) ion per subunit.</text>
</comment>